<dbReference type="RefSeq" id="WP_057789344.1">
    <property type="nucleotide sequence ID" value="NZ_CANLMS010000010.1"/>
</dbReference>
<evidence type="ECO:0000313" key="4">
    <source>
        <dbReference type="Proteomes" id="UP000056750"/>
    </source>
</evidence>
<dbReference type="Proteomes" id="UP001170717">
    <property type="component" value="Unassembled WGS sequence"/>
</dbReference>
<dbReference type="EMBL" id="CP013926">
    <property type="protein sequence ID" value="AMJ75698.1"/>
    <property type="molecule type" value="Genomic_DNA"/>
</dbReference>
<keyword evidence="4" id="KW-1185">Reference proteome</keyword>
<reference evidence="2 4" key="1">
    <citation type="submission" date="2015-12" db="EMBL/GenBank/DDBJ databases">
        <title>Intraspecies pangenome expansion in the marine bacterium Alteromonas.</title>
        <authorList>
            <person name="Lopez-Perez M."/>
            <person name="Rodriguez-Valera F."/>
        </authorList>
    </citation>
    <scope>NUCLEOTIDE SEQUENCE [LARGE SCALE GENOMIC DNA]</scope>
    <source>
        <strain evidence="2 4">LMG 21861</strain>
    </source>
</reference>
<evidence type="ECO:0000313" key="2">
    <source>
        <dbReference type="EMBL" id="AMJ75698.1"/>
    </source>
</evidence>
<keyword evidence="1" id="KW-0472">Membrane</keyword>
<evidence type="ECO:0000313" key="5">
    <source>
        <dbReference type="Proteomes" id="UP001170717"/>
    </source>
</evidence>
<dbReference type="KEGG" id="asq:AVL57_18075"/>
<protein>
    <submittedName>
        <fullName evidence="3">Uncharacterized protein</fullName>
    </submittedName>
</protein>
<dbReference type="Proteomes" id="UP000056750">
    <property type="component" value="Chromosome"/>
</dbReference>
<keyword evidence="1" id="KW-0812">Transmembrane</keyword>
<gene>
    <name evidence="2" type="ORF">AVL57_18075</name>
    <name evidence="3" type="ORF">Q4527_14870</name>
</gene>
<sequence>MNVVNLHAHRVTSLADSHIDEAAEPCAKLIGGQSKEETEQLWKKRLNLYVNAEKKLLKIKRLRKVTGVVTLACMGALFFSLYMAPILTPFVFFSMVVVMALGVATYPAWFLLGRSSQKTRDSISRMFYQSNHELEIADGKVTLINRASYANVTHVNILDSNLGQFVN</sequence>
<evidence type="ECO:0000313" key="3">
    <source>
        <dbReference type="EMBL" id="MDO6578685.1"/>
    </source>
</evidence>
<keyword evidence="1" id="KW-1133">Transmembrane helix</keyword>
<dbReference type="EMBL" id="JAUOQI010000011">
    <property type="protein sequence ID" value="MDO6578685.1"/>
    <property type="molecule type" value="Genomic_DNA"/>
</dbReference>
<feature type="transmembrane region" description="Helical" evidence="1">
    <location>
        <begin position="90"/>
        <end position="112"/>
    </location>
</feature>
<dbReference type="AlphaFoldDB" id="A0AAW7Z697"/>
<dbReference type="GeneID" id="83259585"/>
<evidence type="ECO:0000256" key="1">
    <source>
        <dbReference type="SAM" id="Phobius"/>
    </source>
</evidence>
<name>A0AAW7Z697_9ALTE</name>
<organism evidence="3 5">
    <name type="scientific">Alteromonas stellipolaris</name>
    <dbReference type="NCBI Taxonomy" id="233316"/>
    <lineage>
        <taxon>Bacteria</taxon>
        <taxon>Pseudomonadati</taxon>
        <taxon>Pseudomonadota</taxon>
        <taxon>Gammaproteobacteria</taxon>
        <taxon>Alteromonadales</taxon>
        <taxon>Alteromonadaceae</taxon>
        <taxon>Alteromonas/Salinimonas group</taxon>
        <taxon>Alteromonas</taxon>
    </lineage>
</organism>
<accession>A0AAW7Z697</accession>
<reference evidence="3" key="2">
    <citation type="submission" date="2023-07" db="EMBL/GenBank/DDBJ databases">
        <title>Genome content predicts the carbon catabolic preferences of heterotrophic bacteria.</title>
        <authorList>
            <person name="Gralka M."/>
        </authorList>
    </citation>
    <scope>NUCLEOTIDE SEQUENCE</scope>
    <source>
        <strain evidence="3">F2M12</strain>
    </source>
</reference>
<proteinExistence type="predicted"/>
<feature type="transmembrane region" description="Helical" evidence="1">
    <location>
        <begin position="65"/>
        <end position="84"/>
    </location>
</feature>